<evidence type="ECO:0000313" key="2">
    <source>
        <dbReference type="Proteomes" id="UP000621454"/>
    </source>
</evidence>
<gene>
    <name evidence="1" type="ORF">GCM10011489_06000</name>
</gene>
<evidence type="ECO:0000313" key="1">
    <source>
        <dbReference type="EMBL" id="GGB20681.1"/>
    </source>
</evidence>
<reference evidence="1" key="2">
    <citation type="submission" date="2020-09" db="EMBL/GenBank/DDBJ databases">
        <authorList>
            <person name="Sun Q."/>
            <person name="Zhou Y."/>
        </authorList>
    </citation>
    <scope>NUCLEOTIDE SEQUENCE</scope>
    <source>
        <strain evidence="1">CGMCC 1.12827</strain>
    </source>
</reference>
<dbReference type="Proteomes" id="UP000621454">
    <property type="component" value="Unassembled WGS sequence"/>
</dbReference>
<dbReference type="SUPFAM" id="SSF48150">
    <property type="entry name" value="DNA-glycosylase"/>
    <property type="match status" value="1"/>
</dbReference>
<comment type="caution">
    <text evidence="1">The sequence shown here is derived from an EMBL/GenBank/DDBJ whole genome shotgun (WGS) entry which is preliminary data.</text>
</comment>
<dbReference type="GO" id="GO:0006281">
    <property type="term" value="P:DNA repair"/>
    <property type="evidence" value="ECO:0007669"/>
    <property type="project" value="InterPro"/>
</dbReference>
<dbReference type="EMBL" id="BMGC01000003">
    <property type="protein sequence ID" value="GGB20681.1"/>
    <property type="molecule type" value="Genomic_DNA"/>
</dbReference>
<reference evidence="1" key="1">
    <citation type="journal article" date="2014" name="Int. J. Syst. Evol. Microbiol.">
        <title>Complete genome sequence of Corynebacterium casei LMG S-19264T (=DSM 44701T), isolated from a smear-ripened cheese.</title>
        <authorList>
            <consortium name="US DOE Joint Genome Institute (JGI-PGF)"/>
            <person name="Walter F."/>
            <person name="Albersmeier A."/>
            <person name="Kalinowski J."/>
            <person name="Ruckert C."/>
        </authorList>
    </citation>
    <scope>NUCLEOTIDE SEQUENCE</scope>
    <source>
        <strain evidence="1">CGMCC 1.12827</strain>
    </source>
</reference>
<dbReference type="Gene3D" id="1.10.340.30">
    <property type="entry name" value="Hypothetical protein, domain 2"/>
    <property type="match status" value="1"/>
</dbReference>
<dbReference type="AlphaFoldDB" id="A0A916SWN6"/>
<organism evidence="1 2">
    <name type="scientific">Gordonia jinhuaensis</name>
    <dbReference type="NCBI Taxonomy" id="1517702"/>
    <lineage>
        <taxon>Bacteria</taxon>
        <taxon>Bacillati</taxon>
        <taxon>Actinomycetota</taxon>
        <taxon>Actinomycetes</taxon>
        <taxon>Mycobacteriales</taxon>
        <taxon>Gordoniaceae</taxon>
        <taxon>Gordonia</taxon>
    </lineage>
</organism>
<sequence>MTRTLPAAGVARSGGMTRRLHTLWPLDLARTLAIHRRGRADPAYRIRSDGSIWRAVHTPDGAGTIAVSRDGDTVSARAWGPGAQWLLESMPALIGAHDDPGGLVPRDRIVASLVARATGVRIGRSDRVWEALAPAVLEQKVLGAEAWRAWRHLLMRFGEVAPGAPDMRVPPEQRRWREIPSWEWHRSGAEPVRMRTIWGATAMNVEKHHDHLTLLRGVGPWTEAETRARAVGDVDAVPVGDYHIPSMVGTTLIGEPVDDDGMLELLEPYAGQRYRVIRLIILGGARSPRRGPRLAMRDYRSF</sequence>
<keyword evidence="2" id="KW-1185">Reference proteome</keyword>
<dbReference type="InterPro" id="IPR011257">
    <property type="entry name" value="DNA_glycosylase"/>
</dbReference>
<name>A0A916SWN6_9ACTN</name>
<evidence type="ECO:0008006" key="3">
    <source>
        <dbReference type="Google" id="ProtNLM"/>
    </source>
</evidence>
<accession>A0A916SWN6</accession>
<protein>
    <recommendedName>
        <fullName evidence="3">3-methyladenine DNA glycosylase/8-oxoguanine DNA glycosylase</fullName>
    </recommendedName>
</protein>
<dbReference type="GO" id="GO:0003824">
    <property type="term" value="F:catalytic activity"/>
    <property type="evidence" value="ECO:0007669"/>
    <property type="project" value="InterPro"/>
</dbReference>
<proteinExistence type="predicted"/>